<keyword evidence="14" id="KW-1185">Reference proteome</keyword>
<dbReference type="AlphaFoldDB" id="A0AAW1YPE8"/>
<feature type="domain" description="Topoisomerase 6 subunit A/Spo11 TOPRIM" evidence="12">
    <location>
        <begin position="301"/>
        <end position="469"/>
    </location>
</feature>
<dbReference type="GO" id="GO:0007131">
    <property type="term" value="P:reciprocal meiotic recombination"/>
    <property type="evidence" value="ECO:0007669"/>
    <property type="project" value="TreeGrafter"/>
</dbReference>
<comment type="similarity">
    <text evidence="3">Belongs to the TOP6A family.</text>
</comment>
<feature type="compositionally biased region" description="Basic and acidic residues" evidence="10">
    <location>
        <begin position="55"/>
        <end position="64"/>
    </location>
</feature>
<feature type="region of interest" description="Disordered" evidence="10">
    <location>
        <begin position="1"/>
        <end position="64"/>
    </location>
</feature>
<dbReference type="InterPro" id="IPR036388">
    <property type="entry name" value="WH-like_DNA-bd_sf"/>
</dbReference>
<dbReference type="Gene3D" id="3.40.1360.10">
    <property type="match status" value="1"/>
</dbReference>
<evidence type="ECO:0000256" key="3">
    <source>
        <dbReference type="ARBA" id="ARBA00006559"/>
    </source>
</evidence>
<sequence length="482" mass="54774">MESSRDQGEEEDKEADSFLNSLHDALAEESAPAESDSSESSPDEEDKEADNDGSDVEREKRRKVENLESLEETIGSASQVLSEQKSGISSVDLRFQVPIKADVRESVMWFFYLTKEAFRSSYLKNLYGKNIYTIEVMQYMDIPAIGKAVESFMKVYGTAVYVMDRSPSNTIFVTCQDGRKRLAVKDWLKTVNIGRQRKKLMLSVFKEILQLVKRFPLRTAYYNNQGNVLHQINSDVVVDDICCMLGCTRSSLAYPIDRGLVGGVIQFEDGENSIRDCSSEGVTIPIDLEKITKININGARFILVVEKHTMFQRLGNSDFCQDYPCILITGKGMANLDTRRFLNFLWIKFELPVYGIFDCDPWGMQIYYNYSVGSVNMAYDCMNLTTPDMIMLGLLPTDLVIFNIEGVHLTSGGIKKVEDLMQQVYVQNDPGMAKELELMWTTEKKAGLHDIDSKYGNGFFAEYFLPYKLQNIKSSIQTLRND</sequence>
<evidence type="ECO:0000256" key="5">
    <source>
        <dbReference type="ARBA" id="ARBA00022723"/>
    </source>
</evidence>
<evidence type="ECO:0000256" key="4">
    <source>
        <dbReference type="ARBA" id="ARBA00012895"/>
    </source>
</evidence>
<dbReference type="InterPro" id="IPR036078">
    <property type="entry name" value="Spo11/TopoVI_A_sf"/>
</dbReference>
<feature type="compositionally biased region" description="Acidic residues" evidence="10">
    <location>
        <begin position="41"/>
        <end position="54"/>
    </location>
</feature>
<feature type="domain" description="Spo11/DNA topoisomerase VI subunit A N-terminal" evidence="11">
    <location>
        <begin position="201"/>
        <end position="252"/>
    </location>
</feature>
<evidence type="ECO:0000259" key="12">
    <source>
        <dbReference type="Pfam" id="PF21180"/>
    </source>
</evidence>
<dbReference type="SUPFAM" id="SSF56726">
    <property type="entry name" value="DNA topoisomerase IV, alpha subunit"/>
    <property type="match status" value="1"/>
</dbReference>
<dbReference type="GO" id="GO:0000706">
    <property type="term" value="P:meiotic DNA double-strand break processing"/>
    <property type="evidence" value="ECO:0007669"/>
    <property type="project" value="TreeGrafter"/>
</dbReference>
<dbReference type="GO" id="GO:0000228">
    <property type="term" value="C:nuclear chromosome"/>
    <property type="evidence" value="ECO:0007669"/>
    <property type="project" value="TreeGrafter"/>
</dbReference>
<comment type="catalytic activity">
    <reaction evidence="1">
        <text>ATP-dependent breakage, passage and rejoining of double-stranded DNA.</text>
        <dbReference type="EC" id="5.6.2.2"/>
    </reaction>
</comment>
<organism evidence="13 14">
    <name type="scientific">Rubus argutus</name>
    <name type="common">Southern blackberry</name>
    <dbReference type="NCBI Taxonomy" id="59490"/>
    <lineage>
        <taxon>Eukaryota</taxon>
        <taxon>Viridiplantae</taxon>
        <taxon>Streptophyta</taxon>
        <taxon>Embryophyta</taxon>
        <taxon>Tracheophyta</taxon>
        <taxon>Spermatophyta</taxon>
        <taxon>Magnoliopsida</taxon>
        <taxon>eudicotyledons</taxon>
        <taxon>Gunneridae</taxon>
        <taxon>Pentapetalae</taxon>
        <taxon>rosids</taxon>
        <taxon>fabids</taxon>
        <taxon>Rosales</taxon>
        <taxon>Rosaceae</taxon>
        <taxon>Rosoideae</taxon>
        <taxon>Rosoideae incertae sedis</taxon>
        <taxon>Rubus</taxon>
    </lineage>
</organism>
<keyword evidence="7" id="KW-0799">Topoisomerase</keyword>
<dbReference type="CDD" id="cd00223">
    <property type="entry name" value="TOPRIM_TopoIIB_SPO"/>
    <property type="match status" value="1"/>
</dbReference>
<evidence type="ECO:0000259" key="11">
    <source>
        <dbReference type="Pfam" id="PF04406"/>
    </source>
</evidence>
<dbReference type="GO" id="GO:0046872">
    <property type="term" value="F:metal ion binding"/>
    <property type="evidence" value="ECO:0007669"/>
    <property type="project" value="UniProtKB-KW"/>
</dbReference>
<comment type="caution">
    <text evidence="13">The sequence shown here is derived from an EMBL/GenBank/DDBJ whole genome shotgun (WGS) entry which is preliminary data.</text>
</comment>
<reference evidence="13 14" key="1">
    <citation type="journal article" date="2023" name="G3 (Bethesda)">
        <title>A chromosome-length genome assembly and annotation of blackberry (Rubus argutus, cv. 'Hillquist').</title>
        <authorList>
            <person name="Bruna T."/>
            <person name="Aryal R."/>
            <person name="Dudchenko O."/>
            <person name="Sargent D.J."/>
            <person name="Mead D."/>
            <person name="Buti M."/>
            <person name="Cavallini A."/>
            <person name="Hytonen T."/>
            <person name="Andres J."/>
            <person name="Pham M."/>
            <person name="Weisz D."/>
            <person name="Mascagni F."/>
            <person name="Usai G."/>
            <person name="Natali L."/>
            <person name="Bassil N."/>
            <person name="Fernandez G.E."/>
            <person name="Lomsadze A."/>
            <person name="Armour M."/>
            <person name="Olukolu B."/>
            <person name="Poorten T."/>
            <person name="Britton C."/>
            <person name="Davik J."/>
            <person name="Ashrafi H."/>
            <person name="Aiden E.L."/>
            <person name="Borodovsky M."/>
            <person name="Worthington M."/>
        </authorList>
    </citation>
    <scope>NUCLEOTIDE SEQUENCE [LARGE SCALE GENOMIC DNA]</scope>
    <source>
        <strain evidence="13">PI 553951</strain>
    </source>
</reference>
<evidence type="ECO:0000256" key="6">
    <source>
        <dbReference type="ARBA" id="ARBA00022842"/>
    </source>
</evidence>
<dbReference type="InterPro" id="IPR002815">
    <property type="entry name" value="Spo11/TopoVI_A"/>
</dbReference>
<dbReference type="GO" id="GO:0003677">
    <property type="term" value="F:DNA binding"/>
    <property type="evidence" value="ECO:0007669"/>
    <property type="project" value="UniProtKB-KW"/>
</dbReference>
<feature type="compositionally biased region" description="Low complexity" evidence="10">
    <location>
        <begin position="28"/>
        <end position="40"/>
    </location>
</feature>
<keyword evidence="5" id="KW-0479">Metal-binding</keyword>
<dbReference type="PANTHER" id="PTHR10848:SF3">
    <property type="entry name" value="MEIOTIC RECOMBINATION PROTEIN SPO11-1"/>
    <property type="match status" value="1"/>
</dbReference>
<accession>A0AAW1YPE8</accession>
<dbReference type="GO" id="GO:0005524">
    <property type="term" value="F:ATP binding"/>
    <property type="evidence" value="ECO:0007669"/>
    <property type="project" value="InterPro"/>
</dbReference>
<dbReference type="GO" id="GO:0042138">
    <property type="term" value="P:meiotic DNA double-strand break formation"/>
    <property type="evidence" value="ECO:0007669"/>
    <property type="project" value="TreeGrafter"/>
</dbReference>
<dbReference type="Gene3D" id="1.10.10.10">
    <property type="entry name" value="Winged helix-like DNA-binding domain superfamily/Winged helix DNA-binding domain"/>
    <property type="match status" value="1"/>
</dbReference>
<keyword evidence="8" id="KW-0238">DNA-binding</keyword>
<dbReference type="GO" id="GO:0003918">
    <property type="term" value="F:DNA topoisomerase type II (double strand cut, ATP-hydrolyzing) activity"/>
    <property type="evidence" value="ECO:0007669"/>
    <property type="project" value="UniProtKB-EC"/>
</dbReference>
<dbReference type="PANTHER" id="PTHR10848">
    <property type="entry name" value="MEIOTIC RECOMBINATION PROTEIN SPO11"/>
    <property type="match status" value="1"/>
</dbReference>
<evidence type="ECO:0000256" key="2">
    <source>
        <dbReference type="ARBA" id="ARBA00001946"/>
    </source>
</evidence>
<name>A0AAW1YPE8_RUBAR</name>
<evidence type="ECO:0000313" key="14">
    <source>
        <dbReference type="Proteomes" id="UP001457282"/>
    </source>
</evidence>
<dbReference type="InterPro" id="IPR034136">
    <property type="entry name" value="TOPRIM_Topo6A/Spo11"/>
</dbReference>
<evidence type="ECO:0000256" key="1">
    <source>
        <dbReference type="ARBA" id="ARBA00000185"/>
    </source>
</evidence>
<dbReference type="PRINTS" id="PR01550">
    <property type="entry name" value="TOP6AFAMILY"/>
</dbReference>
<dbReference type="InterPro" id="IPR013049">
    <property type="entry name" value="Spo11/TopoVI_A_N"/>
</dbReference>
<evidence type="ECO:0000313" key="13">
    <source>
        <dbReference type="EMBL" id="KAK9950570.1"/>
    </source>
</evidence>
<dbReference type="EC" id="5.6.2.2" evidence="4"/>
<dbReference type="Proteomes" id="UP001457282">
    <property type="component" value="Unassembled WGS sequence"/>
</dbReference>
<protein>
    <recommendedName>
        <fullName evidence="4">DNA topoisomerase (ATP-hydrolyzing)</fullName>
        <ecNumber evidence="4">5.6.2.2</ecNumber>
    </recommendedName>
</protein>
<comment type="cofactor">
    <cofactor evidence="2">
        <name>Mg(2+)</name>
        <dbReference type="ChEBI" id="CHEBI:18420"/>
    </cofactor>
</comment>
<dbReference type="Pfam" id="PF04406">
    <property type="entry name" value="TP6A_N"/>
    <property type="match status" value="1"/>
</dbReference>
<evidence type="ECO:0000256" key="9">
    <source>
        <dbReference type="ARBA" id="ARBA00023235"/>
    </source>
</evidence>
<evidence type="ECO:0000256" key="8">
    <source>
        <dbReference type="ARBA" id="ARBA00023125"/>
    </source>
</evidence>
<proteinExistence type="inferred from homology"/>
<dbReference type="EMBL" id="JBEDUW010000001">
    <property type="protein sequence ID" value="KAK9950570.1"/>
    <property type="molecule type" value="Genomic_DNA"/>
</dbReference>
<keyword evidence="6" id="KW-0460">Magnesium</keyword>
<evidence type="ECO:0000256" key="7">
    <source>
        <dbReference type="ARBA" id="ARBA00023029"/>
    </source>
</evidence>
<gene>
    <name evidence="13" type="ORF">M0R45_006055</name>
</gene>
<evidence type="ECO:0000256" key="10">
    <source>
        <dbReference type="SAM" id="MobiDB-lite"/>
    </source>
</evidence>
<keyword evidence="9" id="KW-0413">Isomerase</keyword>
<dbReference type="Pfam" id="PF21180">
    <property type="entry name" value="TOP6A-Spo11_Toprim"/>
    <property type="match status" value="1"/>
</dbReference>